<evidence type="ECO:0000313" key="2">
    <source>
        <dbReference type="EMBL" id="CAI8048241.1"/>
    </source>
</evidence>
<name>A0AA35TIL1_GEOBA</name>
<dbReference type="PANTHER" id="PTHR10579:SF43">
    <property type="entry name" value="ZINC FINGER (C3HC4-TYPE RING FINGER) FAMILY PROTEIN"/>
    <property type="match status" value="1"/>
</dbReference>
<reference evidence="2" key="1">
    <citation type="submission" date="2023-03" db="EMBL/GenBank/DDBJ databases">
        <authorList>
            <person name="Steffen K."/>
            <person name="Cardenas P."/>
        </authorList>
    </citation>
    <scope>NUCLEOTIDE SEQUENCE</scope>
</reference>
<evidence type="ECO:0000259" key="1">
    <source>
        <dbReference type="PROSITE" id="PS50234"/>
    </source>
</evidence>
<protein>
    <submittedName>
        <fullName evidence="2">E3 ubiquitin-protein ligase WAV3</fullName>
    </submittedName>
</protein>
<dbReference type="Proteomes" id="UP001174909">
    <property type="component" value="Unassembled WGS sequence"/>
</dbReference>
<organism evidence="2 3">
    <name type="scientific">Geodia barretti</name>
    <name type="common">Barrett's horny sponge</name>
    <dbReference type="NCBI Taxonomy" id="519541"/>
    <lineage>
        <taxon>Eukaryota</taxon>
        <taxon>Metazoa</taxon>
        <taxon>Porifera</taxon>
        <taxon>Demospongiae</taxon>
        <taxon>Heteroscleromorpha</taxon>
        <taxon>Tetractinellida</taxon>
        <taxon>Astrophorina</taxon>
        <taxon>Geodiidae</taxon>
        <taxon>Geodia</taxon>
    </lineage>
</organism>
<accession>A0AA35TIL1</accession>
<gene>
    <name evidence="2" type="ORF">GBAR_LOCUS26632</name>
</gene>
<dbReference type="SMART" id="SM00327">
    <property type="entry name" value="VWA"/>
    <property type="match status" value="1"/>
</dbReference>
<dbReference type="InterPro" id="IPR002035">
    <property type="entry name" value="VWF_A"/>
</dbReference>
<dbReference type="PROSITE" id="PS50234">
    <property type="entry name" value="VWFA"/>
    <property type="match status" value="1"/>
</dbReference>
<dbReference type="Pfam" id="PF00092">
    <property type="entry name" value="VWA"/>
    <property type="match status" value="1"/>
</dbReference>
<keyword evidence="3" id="KW-1185">Reference proteome</keyword>
<feature type="domain" description="VWFA" evidence="1">
    <location>
        <begin position="53"/>
        <end position="254"/>
    </location>
</feature>
<dbReference type="Gene3D" id="3.40.50.410">
    <property type="entry name" value="von Willebrand factor, type A domain"/>
    <property type="match status" value="1"/>
</dbReference>
<evidence type="ECO:0000313" key="3">
    <source>
        <dbReference type="Proteomes" id="UP001174909"/>
    </source>
</evidence>
<dbReference type="PANTHER" id="PTHR10579">
    <property type="entry name" value="CALCIUM-ACTIVATED CHLORIDE CHANNEL REGULATOR"/>
    <property type="match status" value="1"/>
</dbReference>
<dbReference type="Pfam" id="PF25524">
    <property type="entry name" value="RSLD_CPSF6"/>
    <property type="match status" value="1"/>
</dbReference>
<dbReference type="InterPro" id="IPR057951">
    <property type="entry name" value="CPSF6/7_RSLD_N"/>
</dbReference>
<dbReference type="EMBL" id="CASHTH010003718">
    <property type="protein sequence ID" value="CAI8048241.1"/>
    <property type="molecule type" value="Genomic_DNA"/>
</dbReference>
<dbReference type="SUPFAM" id="SSF53300">
    <property type="entry name" value="vWA-like"/>
    <property type="match status" value="1"/>
</dbReference>
<dbReference type="InterPro" id="IPR036465">
    <property type="entry name" value="vWFA_dom_sf"/>
</dbReference>
<comment type="caution">
    <text evidence="2">The sequence shown here is derived from an EMBL/GenBank/DDBJ whole genome shotgun (WGS) entry which is preliminary data.</text>
</comment>
<dbReference type="InterPro" id="IPR051266">
    <property type="entry name" value="CLCR"/>
</dbReference>
<proteinExistence type="predicted"/>
<dbReference type="AlphaFoldDB" id="A0AA35TIL1"/>
<sequence length="485" mass="52617">MAEAQVAAASSEQVALSCNAEYATYPRGSNQVCWATASLKAPFYEAAARAPVDIVAVIDKSGSMRGAKLDLVKKTLLFVVDQLKECDRLSLVTYDTNVYLDFSLTSMSTTNKDKTKITISKLREGSSTNLCGGLVRGMEEVVQSAGERAQVQSVLLLTDGLANQGVRDAEGILAKMRELQDPPVHGDVAPKFLCPSCNGHAFIPPENLRVLSTRLDLGSDHDSNLLEAISSQGGGVYYFIDSTDKIPESFADCLGGLLSVVGQNLALKIEAVGETSLSAVHANRPVQWTTANNGTFNLCEIQLGDIQSEEERDIVLQLSLPAVEADHEEQGPAMRATLSYFDILSSTLVPNITAELMVARRDGEQGPANTTVDQQRNRVIAAAALKDADPLAGQGKLTEARKVLGDAVAVLEKSPTATSDYCKALQEDLKRSLDSLKSEVQYKRHGHQYIVSKMQTHSVQRSNYVDDHEYYQNRSKSGFRALSKK</sequence>